<comment type="function">
    <text evidence="7">The glycine cleavage system catalyzes the degradation of glycine.</text>
</comment>
<comment type="similarity">
    <text evidence="1 7">Belongs to the GcvT family.</text>
</comment>
<protein>
    <recommendedName>
        <fullName evidence="2 7">Aminomethyltransferase</fullName>
        <ecNumber evidence="2 7">2.1.2.10</ecNumber>
    </recommendedName>
    <alternativeName>
        <fullName evidence="5 7">Glycine cleavage system T protein</fullName>
    </alternativeName>
</protein>
<dbReference type="Pfam" id="PF01571">
    <property type="entry name" value="GCV_T"/>
    <property type="match status" value="1"/>
</dbReference>
<dbReference type="Gene3D" id="2.40.30.110">
    <property type="entry name" value="Aminomethyltransferase beta-barrel domains"/>
    <property type="match status" value="1"/>
</dbReference>
<evidence type="ECO:0000256" key="6">
    <source>
        <dbReference type="ARBA" id="ARBA00047665"/>
    </source>
</evidence>
<dbReference type="InterPro" id="IPR029043">
    <property type="entry name" value="GcvT/YgfZ_C"/>
</dbReference>
<evidence type="ECO:0000256" key="7">
    <source>
        <dbReference type="HAMAP-Rule" id="MF_00259"/>
    </source>
</evidence>
<evidence type="ECO:0000259" key="10">
    <source>
        <dbReference type="Pfam" id="PF08669"/>
    </source>
</evidence>
<comment type="caution">
    <text evidence="11">The sequence shown here is derived from an EMBL/GenBank/DDBJ whole genome shotgun (WGS) entry which is preliminary data.</text>
</comment>
<accession>A0A1G2R3X0</accession>
<gene>
    <name evidence="7" type="primary">gcvT</name>
    <name evidence="11" type="ORF">A3D59_03795</name>
</gene>
<dbReference type="Proteomes" id="UP000179258">
    <property type="component" value="Unassembled WGS sequence"/>
</dbReference>
<dbReference type="FunFam" id="3.30.70.1400:FF:000001">
    <property type="entry name" value="Aminomethyltransferase"/>
    <property type="match status" value="1"/>
</dbReference>
<reference evidence="11 12" key="1">
    <citation type="journal article" date="2016" name="Nat. Commun.">
        <title>Thousands of microbial genomes shed light on interconnected biogeochemical processes in an aquifer system.</title>
        <authorList>
            <person name="Anantharaman K."/>
            <person name="Brown C.T."/>
            <person name="Hug L.A."/>
            <person name="Sharon I."/>
            <person name="Castelle C.J."/>
            <person name="Probst A.J."/>
            <person name="Thomas B.C."/>
            <person name="Singh A."/>
            <person name="Wilkins M.J."/>
            <person name="Karaoz U."/>
            <person name="Brodie E.L."/>
            <person name="Williams K.H."/>
            <person name="Hubbard S.S."/>
            <person name="Banfield J.F."/>
        </authorList>
    </citation>
    <scope>NUCLEOTIDE SEQUENCE [LARGE SCALE GENOMIC DNA]</scope>
</reference>
<evidence type="ECO:0000256" key="2">
    <source>
        <dbReference type="ARBA" id="ARBA00012616"/>
    </source>
</evidence>
<dbReference type="GO" id="GO:0008483">
    <property type="term" value="F:transaminase activity"/>
    <property type="evidence" value="ECO:0007669"/>
    <property type="project" value="UniProtKB-KW"/>
</dbReference>
<evidence type="ECO:0000256" key="3">
    <source>
        <dbReference type="ARBA" id="ARBA00022576"/>
    </source>
</evidence>
<dbReference type="GO" id="GO:0019464">
    <property type="term" value="P:glycine decarboxylation via glycine cleavage system"/>
    <property type="evidence" value="ECO:0007669"/>
    <property type="project" value="UniProtKB-UniRule"/>
</dbReference>
<dbReference type="InterPro" id="IPR006222">
    <property type="entry name" value="GCVT_N"/>
</dbReference>
<dbReference type="InterPro" id="IPR013977">
    <property type="entry name" value="GcvT_C"/>
</dbReference>
<dbReference type="SUPFAM" id="SSF101790">
    <property type="entry name" value="Aminomethyltransferase beta-barrel domain"/>
    <property type="match status" value="1"/>
</dbReference>
<evidence type="ECO:0000313" key="12">
    <source>
        <dbReference type="Proteomes" id="UP000179258"/>
    </source>
</evidence>
<sequence length="369" mass="40968">MTEGSATKRTPLFETHRDLDARMTAFAGWEMPLWYSSIIQEHKAVRERAGLFDVSHMGEISVEGQGALETVQRLITNDAEGLAPGQAQYAAMCNGKGGIIDDLTVYRLGPNRFWLVVNAANTAKDYRWVMRHRAKKTVAQNISDQVGLLALQGPESLRILSKITTCDLAALKNYNFGLVEICNLPVIISRTGYTGEDGFEIYCDGYSADEIWTRIMEAGKSYGLLPCGLACRDTLRLEAGMRLHGQDIDEQHTPIEAGLSWVVKFAKPSYFVGKRALLARQKQGLNKKLVGFEMQDRIVARPHYPIFKVAGERIGEVSSGGPSITLGKNIGMGYVPPEYAEPGRLIYIYRNGSLFAAKTVPLPFYKRPK</sequence>
<dbReference type="InterPro" id="IPR027266">
    <property type="entry name" value="TrmE/GcvT-like"/>
</dbReference>
<comment type="subunit">
    <text evidence="7">The glycine cleavage system is composed of four proteins: P, T, L and H.</text>
</comment>
<dbReference type="Pfam" id="PF08669">
    <property type="entry name" value="GCV_T_C"/>
    <property type="match status" value="1"/>
</dbReference>
<feature type="domain" description="Aminomethyltransferase C-terminal" evidence="10">
    <location>
        <begin position="287"/>
        <end position="366"/>
    </location>
</feature>
<dbReference type="InterPro" id="IPR022903">
    <property type="entry name" value="GcvT_bac"/>
</dbReference>
<dbReference type="Gene3D" id="3.30.70.1400">
    <property type="entry name" value="Aminomethyltransferase beta-barrel domains"/>
    <property type="match status" value="1"/>
</dbReference>
<proteinExistence type="inferred from homology"/>
<evidence type="ECO:0000256" key="5">
    <source>
        <dbReference type="ARBA" id="ARBA00031395"/>
    </source>
</evidence>
<evidence type="ECO:0000256" key="8">
    <source>
        <dbReference type="PIRSR" id="PIRSR006487-1"/>
    </source>
</evidence>
<dbReference type="PIRSF" id="PIRSF006487">
    <property type="entry name" value="GcvT"/>
    <property type="match status" value="1"/>
</dbReference>
<dbReference type="PANTHER" id="PTHR43757">
    <property type="entry name" value="AMINOMETHYLTRANSFERASE"/>
    <property type="match status" value="1"/>
</dbReference>
<evidence type="ECO:0000256" key="1">
    <source>
        <dbReference type="ARBA" id="ARBA00008609"/>
    </source>
</evidence>
<dbReference type="InterPro" id="IPR028896">
    <property type="entry name" value="GcvT/YgfZ/DmdA"/>
</dbReference>
<dbReference type="AlphaFoldDB" id="A0A1G2R3X0"/>
<dbReference type="NCBIfam" id="NF001567">
    <property type="entry name" value="PRK00389.1"/>
    <property type="match status" value="1"/>
</dbReference>
<evidence type="ECO:0000256" key="4">
    <source>
        <dbReference type="ARBA" id="ARBA00022679"/>
    </source>
</evidence>
<dbReference type="HAMAP" id="MF_00259">
    <property type="entry name" value="GcvT"/>
    <property type="match status" value="1"/>
</dbReference>
<dbReference type="PANTHER" id="PTHR43757:SF2">
    <property type="entry name" value="AMINOMETHYLTRANSFERASE, MITOCHONDRIAL"/>
    <property type="match status" value="1"/>
</dbReference>
<comment type="catalytic activity">
    <reaction evidence="6 7">
        <text>N(6)-[(R)-S(8)-aminomethyldihydrolipoyl]-L-lysyl-[protein] + (6S)-5,6,7,8-tetrahydrofolate = N(6)-[(R)-dihydrolipoyl]-L-lysyl-[protein] + (6R)-5,10-methylene-5,6,7,8-tetrahydrofolate + NH4(+)</text>
        <dbReference type="Rhea" id="RHEA:16945"/>
        <dbReference type="Rhea" id="RHEA-COMP:10475"/>
        <dbReference type="Rhea" id="RHEA-COMP:10492"/>
        <dbReference type="ChEBI" id="CHEBI:15636"/>
        <dbReference type="ChEBI" id="CHEBI:28938"/>
        <dbReference type="ChEBI" id="CHEBI:57453"/>
        <dbReference type="ChEBI" id="CHEBI:83100"/>
        <dbReference type="ChEBI" id="CHEBI:83143"/>
        <dbReference type="EC" id="2.1.2.10"/>
    </reaction>
</comment>
<dbReference type="Gene3D" id="4.10.1250.10">
    <property type="entry name" value="Aminomethyltransferase fragment"/>
    <property type="match status" value="1"/>
</dbReference>
<feature type="binding site" evidence="8">
    <location>
        <position position="200"/>
    </location>
    <ligand>
        <name>substrate</name>
    </ligand>
</feature>
<dbReference type="GO" id="GO:0005960">
    <property type="term" value="C:glycine cleavage complex"/>
    <property type="evidence" value="ECO:0007669"/>
    <property type="project" value="InterPro"/>
</dbReference>
<dbReference type="NCBIfam" id="TIGR00528">
    <property type="entry name" value="gcvT"/>
    <property type="match status" value="1"/>
</dbReference>
<dbReference type="InterPro" id="IPR006223">
    <property type="entry name" value="GcvT"/>
</dbReference>
<organism evidence="11 12">
    <name type="scientific">Candidatus Wildermuthbacteria bacterium RIFCSPHIGHO2_02_FULL_47_17</name>
    <dbReference type="NCBI Taxonomy" id="1802452"/>
    <lineage>
        <taxon>Bacteria</taxon>
        <taxon>Candidatus Wildermuthiibacteriota</taxon>
    </lineage>
</organism>
<dbReference type="EMBL" id="MHTX01000038">
    <property type="protein sequence ID" value="OHA67513.1"/>
    <property type="molecule type" value="Genomic_DNA"/>
</dbReference>
<dbReference type="GO" id="GO:0004047">
    <property type="term" value="F:aminomethyltransferase activity"/>
    <property type="evidence" value="ECO:0007669"/>
    <property type="project" value="UniProtKB-UniRule"/>
</dbReference>
<dbReference type="SUPFAM" id="SSF103025">
    <property type="entry name" value="Folate-binding domain"/>
    <property type="match status" value="1"/>
</dbReference>
<feature type="domain" description="GCVT N-terminal" evidence="9">
    <location>
        <begin position="12"/>
        <end position="267"/>
    </location>
</feature>
<keyword evidence="3 7" id="KW-0032">Aminotransferase</keyword>
<evidence type="ECO:0000259" key="9">
    <source>
        <dbReference type="Pfam" id="PF01571"/>
    </source>
</evidence>
<keyword evidence="4 7" id="KW-0808">Transferase</keyword>
<dbReference type="EC" id="2.1.2.10" evidence="2 7"/>
<dbReference type="Gene3D" id="3.30.1360.120">
    <property type="entry name" value="Probable tRNA modification gtpase trme, domain 1"/>
    <property type="match status" value="1"/>
</dbReference>
<evidence type="ECO:0000313" key="11">
    <source>
        <dbReference type="EMBL" id="OHA67513.1"/>
    </source>
</evidence>
<name>A0A1G2R3X0_9BACT</name>
<dbReference type="GO" id="GO:0005829">
    <property type="term" value="C:cytosol"/>
    <property type="evidence" value="ECO:0007669"/>
    <property type="project" value="TreeGrafter"/>
</dbReference>